<name>A0A7N2L3M4_QUELO</name>
<proteinExistence type="predicted"/>
<feature type="domain" description="F-box associated beta-propeller type 3" evidence="1">
    <location>
        <begin position="99"/>
        <end position="299"/>
    </location>
</feature>
<dbReference type="InParanoid" id="A0A7N2L3M4"/>
<dbReference type="InterPro" id="IPR013187">
    <property type="entry name" value="F-box-assoc_dom_typ3"/>
</dbReference>
<keyword evidence="3" id="KW-1185">Reference proteome</keyword>
<dbReference type="AlphaFoldDB" id="A0A7N2L3M4"/>
<dbReference type="InterPro" id="IPR055290">
    <property type="entry name" value="At3g26010-like"/>
</dbReference>
<accession>A0A7N2L3M4</accession>
<evidence type="ECO:0000259" key="1">
    <source>
        <dbReference type="Pfam" id="PF08268"/>
    </source>
</evidence>
<organism evidence="2 3">
    <name type="scientific">Quercus lobata</name>
    <name type="common">Valley oak</name>
    <dbReference type="NCBI Taxonomy" id="97700"/>
    <lineage>
        <taxon>Eukaryota</taxon>
        <taxon>Viridiplantae</taxon>
        <taxon>Streptophyta</taxon>
        <taxon>Embryophyta</taxon>
        <taxon>Tracheophyta</taxon>
        <taxon>Spermatophyta</taxon>
        <taxon>Magnoliopsida</taxon>
        <taxon>eudicotyledons</taxon>
        <taxon>Gunneridae</taxon>
        <taxon>Pentapetalae</taxon>
        <taxon>rosids</taxon>
        <taxon>fabids</taxon>
        <taxon>Fagales</taxon>
        <taxon>Fagaceae</taxon>
        <taxon>Quercus</taxon>
    </lineage>
</organism>
<dbReference type="SUPFAM" id="SSF117281">
    <property type="entry name" value="Kelch motif"/>
    <property type="match status" value="1"/>
</dbReference>
<dbReference type="Gramene" id="QL03p008482:mrna">
    <property type="protein sequence ID" value="QL03p008482:mrna"/>
    <property type="gene ID" value="QL03p008482"/>
</dbReference>
<sequence length="396" mass="45231">MKVVLLAKPIAAIAITLSSTVGFVLLSHSHHQQSSLKSKTHIHSVANNRSFIVWLHGLGSSGPAAANGPIKSHFTSPEFKSTVRSFPSAPSKPVTCYLQIEASTKQGILLCMKSSETRKLGVPEYFVCKPSTKQWQQIPNPKTRYKTKRCAMVVLRTNPLHYKIVRFSEPKFSGIRDNSCYSLWCEIFDSATWAWKKLEDTVRFPEYEFLRLEPAVSVCGSFYWLMTNNQVFAFHEDTESWTIFDIPKSLCKRNYFSYMKLVEYQGNLGMVCKGIDFIQLWVMETKTINWSEWKTVSTGVKEWSTCPTAFYSTDIAVMKGCYSVIFCNFKQCSSNVFNMQSYPIEIHPLEVFPFQSDLEPVSLKINDGAVMPSWFDIHQLPVTANLVYDGFTYKFI</sequence>
<dbReference type="EnsemblPlants" id="QL03p008482:mrna">
    <property type="protein sequence ID" value="QL03p008482:mrna"/>
    <property type="gene ID" value="QL03p008482"/>
</dbReference>
<dbReference type="EMBL" id="LRBV02000003">
    <property type="status" value="NOT_ANNOTATED_CDS"/>
    <property type="molecule type" value="Genomic_DNA"/>
</dbReference>
<dbReference type="PANTHER" id="PTHR35546">
    <property type="entry name" value="F-BOX PROTEIN INTERACTION DOMAIN PROTEIN-RELATED"/>
    <property type="match status" value="1"/>
</dbReference>
<protein>
    <recommendedName>
        <fullName evidence="1">F-box associated beta-propeller type 3 domain-containing protein</fullName>
    </recommendedName>
</protein>
<dbReference type="OMA" id="GLVCCVD"/>
<evidence type="ECO:0000313" key="2">
    <source>
        <dbReference type="EnsemblPlants" id="QL03p008482:mrna"/>
    </source>
</evidence>
<dbReference type="Proteomes" id="UP000594261">
    <property type="component" value="Chromosome 3"/>
</dbReference>
<evidence type="ECO:0000313" key="3">
    <source>
        <dbReference type="Proteomes" id="UP000594261"/>
    </source>
</evidence>
<dbReference type="InterPro" id="IPR015915">
    <property type="entry name" value="Kelch-typ_b-propeller"/>
</dbReference>
<dbReference type="PANTHER" id="PTHR35546:SF16">
    <property type="entry name" value="F-BOX ASSOCIATED UBIQUITINATION EFFECTOR FAMILY PROTEIN-RELATED"/>
    <property type="match status" value="1"/>
</dbReference>
<dbReference type="Gene3D" id="2.120.10.80">
    <property type="entry name" value="Kelch-type beta propeller"/>
    <property type="match status" value="1"/>
</dbReference>
<dbReference type="Pfam" id="PF08268">
    <property type="entry name" value="FBA_3"/>
    <property type="match status" value="1"/>
</dbReference>
<reference evidence="2 3" key="1">
    <citation type="journal article" date="2016" name="G3 (Bethesda)">
        <title>First Draft Assembly and Annotation of the Genome of a California Endemic Oak Quercus lobata Nee (Fagaceae).</title>
        <authorList>
            <person name="Sork V.L."/>
            <person name="Fitz-Gibbon S.T."/>
            <person name="Puiu D."/>
            <person name="Crepeau M."/>
            <person name="Gugger P.F."/>
            <person name="Sherman R."/>
            <person name="Stevens K."/>
            <person name="Langley C.H."/>
            <person name="Pellegrini M."/>
            <person name="Salzberg S.L."/>
        </authorList>
    </citation>
    <scope>NUCLEOTIDE SEQUENCE [LARGE SCALE GENOMIC DNA]</scope>
    <source>
        <strain evidence="2 3">cv. SW786</strain>
    </source>
</reference>
<reference evidence="2" key="2">
    <citation type="submission" date="2021-01" db="UniProtKB">
        <authorList>
            <consortium name="EnsemblPlants"/>
        </authorList>
    </citation>
    <scope>IDENTIFICATION</scope>
</reference>